<keyword evidence="2 3" id="KW-0378">Hydrolase</keyword>
<dbReference type="InterPro" id="IPR015797">
    <property type="entry name" value="NUDIX_hydrolase-like_dom_sf"/>
</dbReference>
<dbReference type="PRINTS" id="PR00502">
    <property type="entry name" value="NUDIXFAMILY"/>
</dbReference>
<dbReference type="GO" id="GO:0016787">
    <property type="term" value="F:hydrolase activity"/>
    <property type="evidence" value="ECO:0007669"/>
    <property type="project" value="UniProtKB-KW"/>
</dbReference>
<evidence type="ECO:0000259" key="4">
    <source>
        <dbReference type="PROSITE" id="PS51462"/>
    </source>
</evidence>
<dbReference type="InterPro" id="IPR000086">
    <property type="entry name" value="NUDIX_hydrolase_dom"/>
</dbReference>
<comment type="cofactor">
    <cofactor evidence="1">
        <name>Mg(2+)</name>
        <dbReference type="ChEBI" id="CHEBI:18420"/>
    </cofactor>
</comment>
<dbReference type="SUPFAM" id="SSF55811">
    <property type="entry name" value="Nudix"/>
    <property type="match status" value="1"/>
</dbReference>
<evidence type="ECO:0000256" key="2">
    <source>
        <dbReference type="ARBA" id="ARBA00022801"/>
    </source>
</evidence>
<dbReference type="EMBL" id="MHIE01000020">
    <property type="protein sequence ID" value="OGY45425.1"/>
    <property type="molecule type" value="Genomic_DNA"/>
</dbReference>
<comment type="caution">
    <text evidence="5">The sequence shown here is derived from an EMBL/GenBank/DDBJ whole genome shotgun (WGS) entry which is preliminary data.</text>
</comment>
<accession>A0A1G1XZB0</accession>
<evidence type="ECO:0000256" key="1">
    <source>
        <dbReference type="ARBA" id="ARBA00001946"/>
    </source>
</evidence>
<evidence type="ECO:0000256" key="3">
    <source>
        <dbReference type="RuleBase" id="RU003476"/>
    </source>
</evidence>
<name>A0A1G1XZB0_9BACT</name>
<proteinExistence type="inferred from homology"/>
<dbReference type="AlphaFoldDB" id="A0A1G1XZB0"/>
<dbReference type="PANTHER" id="PTHR43046:SF14">
    <property type="entry name" value="MUTT_NUDIX FAMILY PROTEIN"/>
    <property type="match status" value="1"/>
</dbReference>
<gene>
    <name evidence="5" type="ORF">A2744_00430</name>
</gene>
<protein>
    <recommendedName>
        <fullName evidence="4">Nudix hydrolase domain-containing protein</fullName>
    </recommendedName>
</protein>
<evidence type="ECO:0000313" key="5">
    <source>
        <dbReference type="EMBL" id="OGY45425.1"/>
    </source>
</evidence>
<dbReference type="Gene3D" id="3.90.79.10">
    <property type="entry name" value="Nucleoside Triphosphate Pyrophosphohydrolase"/>
    <property type="match status" value="1"/>
</dbReference>
<dbReference type="InterPro" id="IPR020476">
    <property type="entry name" value="Nudix_hydrolase"/>
</dbReference>
<dbReference type="Pfam" id="PF00293">
    <property type="entry name" value="NUDIX"/>
    <property type="match status" value="1"/>
</dbReference>
<dbReference type="InterPro" id="IPR020084">
    <property type="entry name" value="NUDIX_hydrolase_CS"/>
</dbReference>
<dbReference type="PROSITE" id="PS51462">
    <property type="entry name" value="NUDIX"/>
    <property type="match status" value="1"/>
</dbReference>
<dbReference type="STRING" id="1797535.A2744_00430"/>
<comment type="similarity">
    <text evidence="3">Belongs to the Nudix hydrolase family.</text>
</comment>
<feature type="domain" description="Nudix hydrolase" evidence="4">
    <location>
        <begin position="7"/>
        <end position="135"/>
    </location>
</feature>
<reference evidence="5 6" key="1">
    <citation type="journal article" date="2016" name="Nat. Commun.">
        <title>Thousands of microbial genomes shed light on interconnected biogeochemical processes in an aquifer system.</title>
        <authorList>
            <person name="Anantharaman K."/>
            <person name="Brown C.T."/>
            <person name="Hug L.A."/>
            <person name="Sharon I."/>
            <person name="Castelle C.J."/>
            <person name="Probst A.J."/>
            <person name="Thomas B.C."/>
            <person name="Singh A."/>
            <person name="Wilkins M.J."/>
            <person name="Karaoz U."/>
            <person name="Brodie E.L."/>
            <person name="Williams K.H."/>
            <person name="Hubbard S.S."/>
            <person name="Banfield J.F."/>
        </authorList>
    </citation>
    <scope>NUCLEOTIDE SEQUENCE [LARGE SCALE GENOMIC DNA]</scope>
</reference>
<evidence type="ECO:0000313" key="6">
    <source>
        <dbReference type="Proteomes" id="UP000178240"/>
    </source>
</evidence>
<dbReference type="PROSITE" id="PS00893">
    <property type="entry name" value="NUDIX_BOX"/>
    <property type="match status" value="1"/>
</dbReference>
<sequence length="135" mass="15659">MSLTKGNFYLACHGLIRKNGEYLITKRASGKNFMAGFWDIPGGTVEFGEKLEQALRREIKEETGLRVKPLKIIAAFTSSSEKYHHQVTQLTYLCDYVSGQVKLNPKEHSEFHWLRKSQIKKFKLIHFVKDLMIQI</sequence>
<organism evidence="5 6">
    <name type="scientific">Candidatus Buchananbacteria bacterium RIFCSPHIGHO2_01_FULL_44_11</name>
    <dbReference type="NCBI Taxonomy" id="1797535"/>
    <lineage>
        <taxon>Bacteria</taxon>
        <taxon>Candidatus Buchananiibacteriota</taxon>
    </lineage>
</organism>
<dbReference type="Proteomes" id="UP000178240">
    <property type="component" value="Unassembled WGS sequence"/>
</dbReference>
<dbReference type="PANTHER" id="PTHR43046">
    <property type="entry name" value="GDP-MANNOSE MANNOSYL HYDROLASE"/>
    <property type="match status" value="1"/>
</dbReference>